<evidence type="ECO:0000256" key="1">
    <source>
        <dbReference type="ARBA" id="ARBA00005854"/>
    </source>
</evidence>
<dbReference type="PANTHER" id="PTHR43333">
    <property type="entry name" value="2-HACID_DH_C DOMAIN-CONTAINING PROTEIN"/>
    <property type="match status" value="1"/>
</dbReference>
<dbReference type="AlphaFoldDB" id="A0A1X4G3X2"/>
<dbReference type="SUPFAM" id="SSF51735">
    <property type="entry name" value="NAD(P)-binding Rossmann-fold domains"/>
    <property type="match status" value="1"/>
</dbReference>
<dbReference type="GO" id="GO:0051287">
    <property type="term" value="F:NAD binding"/>
    <property type="evidence" value="ECO:0007669"/>
    <property type="project" value="InterPro"/>
</dbReference>
<evidence type="ECO:0000256" key="2">
    <source>
        <dbReference type="ARBA" id="ARBA00023002"/>
    </source>
</evidence>
<dbReference type="EMBL" id="NBYN01000058">
    <property type="protein sequence ID" value="OSO89228.1"/>
    <property type="molecule type" value="Genomic_DNA"/>
</dbReference>
<dbReference type="SUPFAM" id="SSF52283">
    <property type="entry name" value="Formate/glycerate dehydrogenase catalytic domain-like"/>
    <property type="match status" value="1"/>
</dbReference>
<dbReference type="CDD" id="cd05300">
    <property type="entry name" value="2-Hacid_dh_1"/>
    <property type="match status" value="1"/>
</dbReference>
<evidence type="ECO:0000256" key="4">
    <source>
        <dbReference type="RuleBase" id="RU003719"/>
    </source>
</evidence>
<protein>
    <submittedName>
        <fullName evidence="7">Hydroxyacid dehydrogenase</fullName>
    </submittedName>
</protein>
<dbReference type="Pfam" id="PF02826">
    <property type="entry name" value="2-Hacid_dh_C"/>
    <property type="match status" value="1"/>
</dbReference>
<dbReference type="PANTHER" id="PTHR43333:SF1">
    <property type="entry name" value="D-ISOMER SPECIFIC 2-HYDROXYACID DEHYDROGENASE NAD-BINDING DOMAIN-CONTAINING PROTEIN"/>
    <property type="match status" value="1"/>
</dbReference>
<evidence type="ECO:0000259" key="6">
    <source>
        <dbReference type="Pfam" id="PF02826"/>
    </source>
</evidence>
<comment type="caution">
    <text evidence="7">The sequence shown here is derived from an EMBL/GenBank/DDBJ whole genome shotgun (WGS) entry which is preliminary data.</text>
</comment>
<dbReference type="InterPro" id="IPR029753">
    <property type="entry name" value="D-isomer_DH_CS"/>
</dbReference>
<organism evidence="7 8">
    <name type="scientific">Cylindrospermopsis raciborskii CENA303</name>
    <dbReference type="NCBI Taxonomy" id="1170769"/>
    <lineage>
        <taxon>Bacteria</taxon>
        <taxon>Bacillati</taxon>
        <taxon>Cyanobacteriota</taxon>
        <taxon>Cyanophyceae</taxon>
        <taxon>Nostocales</taxon>
        <taxon>Aphanizomenonaceae</taxon>
        <taxon>Cylindrospermopsis</taxon>
    </lineage>
</organism>
<name>A0A1X4G3X2_9CYAN</name>
<feature type="domain" description="D-isomer specific 2-hydroxyacid dehydrogenase catalytic" evidence="5">
    <location>
        <begin position="22"/>
        <end position="311"/>
    </location>
</feature>
<dbReference type="InterPro" id="IPR036291">
    <property type="entry name" value="NAD(P)-bd_dom_sf"/>
</dbReference>
<keyword evidence="3" id="KW-0520">NAD</keyword>
<evidence type="ECO:0000256" key="3">
    <source>
        <dbReference type="ARBA" id="ARBA00023027"/>
    </source>
</evidence>
<reference evidence="8" key="1">
    <citation type="submission" date="2017-04" db="EMBL/GenBank/DDBJ databases">
        <authorList>
            <person name="Abreu V.A."/>
            <person name="Popin R.V."/>
            <person name="Rigonato J."/>
            <person name="Andreote A.P."/>
            <person name="Schaker P.C."/>
            <person name="Hoff-Risseti C."/>
            <person name="Alvarenga D.O."/>
            <person name="Varani A.M."/>
            <person name="Fiore M.F."/>
        </authorList>
    </citation>
    <scope>NUCLEOTIDE SEQUENCE [LARGE SCALE GENOMIC DNA]</scope>
    <source>
        <strain evidence="8">CENA303</strain>
    </source>
</reference>
<dbReference type="Gene3D" id="3.40.50.720">
    <property type="entry name" value="NAD(P)-binding Rossmann-like Domain"/>
    <property type="match status" value="2"/>
</dbReference>
<dbReference type="Pfam" id="PF00389">
    <property type="entry name" value="2-Hacid_dh"/>
    <property type="match status" value="1"/>
</dbReference>
<dbReference type="PROSITE" id="PS00671">
    <property type="entry name" value="D_2_HYDROXYACID_DH_3"/>
    <property type="match status" value="1"/>
</dbReference>
<dbReference type="InterPro" id="IPR006140">
    <property type="entry name" value="D-isomer_DH_NAD-bd"/>
</dbReference>
<dbReference type="InterPro" id="IPR006139">
    <property type="entry name" value="D-isomer_2_OHA_DH_cat_dom"/>
</dbReference>
<proteinExistence type="inferred from homology"/>
<evidence type="ECO:0000259" key="5">
    <source>
        <dbReference type="Pfam" id="PF00389"/>
    </source>
</evidence>
<evidence type="ECO:0000313" key="8">
    <source>
        <dbReference type="Proteomes" id="UP000192997"/>
    </source>
</evidence>
<keyword evidence="2 4" id="KW-0560">Oxidoreductase</keyword>
<evidence type="ECO:0000313" key="7">
    <source>
        <dbReference type="EMBL" id="OSO89228.1"/>
    </source>
</evidence>
<dbReference type="GO" id="GO:0016616">
    <property type="term" value="F:oxidoreductase activity, acting on the CH-OH group of donors, NAD or NADP as acceptor"/>
    <property type="evidence" value="ECO:0007669"/>
    <property type="project" value="InterPro"/>
</dbReference>
<feature type="domain" description="D-isomer specific 2-hydroxyacid dehydrogenase NAD-binding" evidence="6">
    <location>
        <begin position="107"/>
        <end position="279"/>
    </location>
</feature>
<dbReference type="RefSeq" id="WP_009343923.1">
    <property type="nucleotide sequence ID" value="NZ_NBYN01000058.1"/>
</dbReference>
<dbReference type="Proteomes" id="UP000192997">
    <property type="component" value="Unassembled WGS sequence"/>
</dbReference>
<accession>A0A1X4G3X2</accession>
<comment type="similarity">
    <text evidence="1 4">Belongs to the D-isomer specific 2-hydroxyacid dehydrogenase family.</text>
</comment>
<gene>
    <name evidence="7" type="ORF">B7O87_13485</name>
</gene>
<sequence length="317" mass="35408">MKLILPVEIAEEIEPHLPKETEIKVIRVDSDGNLDGDATDAEVYFSWFYLKPTTLHRVLEAAPSLRWHHAPNAGVNHILTQKYLERDLILTNGAGIHGIPIAEFVITYILAHVKQLAKFYRLHSENKWQRGVPLNELSEKTLLIIGAGGIGKEIAVRAKVFGMKVFGSSRHPKQLPNFDQVVGVNEWRQLLPQADFVVIATPLTPETKGMIDANTLALFRTNSYLINIARGGIVDEQALIQALEENRIAGAALDTVLTEPLPPESPLWKLPNLLITPHNSGDSPKTKQRTFDLFLENLTRYLEGKPLQNVVDKNAGY</sequence>